<protein>
    <submittedName>
        <fullName evidence="6">HIRA interacting protein 3</fullName>
    </submittedName>
</protein>
<dbReference type="STRING" id="109280.ENSHCOP00000003646"/>
<dbReference type="GeneID" id="109527010"/>
<comment type="subcellular location">
    <subcellularLocation>
        <location evidence="1">Nucleus</location>
    </subcellularLocation>
</comment>
<dbReference type="AlphaFoldDB" id="A0A3Q2XTS6"/>
<dbReference type="RefSeq" id="XP_019744232.1">
    <property type="nucleotide sequence ID" value="XM_019888673.1"/>
</dbReference>
<dbReference type="OrthoDB" id="552755at2759"/>
<feature type="compositionally biased region" description="Basic and acidic residues" evidence="4">
    <location>
        <begin position="260"/>
        <end position="274"/>
    </location>
</feature>
<dbReference type="GO" id="GO:0005634">
    <property type="term" value="C:nucleus"/>
    <property type="evidence" value="ECO:0007669"/>
    <property type="project" value="UniProtKB-SubCell"/>
</dbReference>
<reference evidence="6" key="2">
    <citation type="submission" date="2025-09" db="UniProtKB">
        <authorList>
            <consortium name="Ensembl"/>
        </authorList>
    </citation>
    <scope>IDENTIFICATION</scope>
</reference>
<dbReference type="OMA" id="CGIRKIW"/>
<evidence type="ECO:0000313" key="7">
    <source>
        <dbReference type="Proteomes" id="UP000264820"/>
    </source>
</evidence>
<feature type="region of interest" description="Disordered" evidence="4">
    <location>
        <begin position="64"/>
        <end position="274"/>
    </location>
</feature>
<accession>A0A3Q2XTS6</accession>
<evidence type="ECO:0000313" key="6">
    <source>
        <dbReference type="Ensembl" id="ENSHCOP00000003646.1"/>
    </source>
</evidence>
<feature type="compositionally biased region" description="Polar residues" evidence="4">
    <location>
        <begin position="388"/>
        <end position="400"/>
    </location>
</feature>
<feature type="compositionally biased region" description="Basic and acidic residues" evidence="4">
    <location>
        <begin position="141"/>
        <end position="157"/>
    </location>
</feature>
<keyword evidence="7" id="KW-1185">Reference proteome</keyword>
<feature type="compositionally biased region" description="Acidic residues" evidence="4">
    <location>
        <begin position="158"/>
        <end position="167"/>
    </location>
</feature>
<dbReference type="PANTHER" id="PTHR15410:SF2">
    <property type="entry name" value="HIRA-INTERACTING PROTEIN 3"/>
    <property type="match status" value="1"/>
</dbReference>
<organism evidence="6 7">
    <name type="scientific">Hippocampus comes</name>
    <name type="common">Tiger tail seahorse</name>
    <dbReference type="NCBI Taxonomy" id="109280"/>
    <lineage>
        <taxon>Eukaryota</taxon>
        <taxon>Metazoa</taxon>
        <taxon>Chordata</taxon>
        <taxon>Craniata</taxon>
        <taxon>Vertebrata</taxon>
        <taxon>Euteleostomi</taxon>
        <taxon>Actinopterygii</taxon>
        <taxon>Neopterygii</taxon>
        <taxon>Teleostei</taxon>
        <taxon>Neoteleostei</taxon>
        <taxon>Acanthomorphata</taxon>
        <taxon>Syngnathiaria</taxon>
        <taxon>Syngnathiformes</taxon>
        <taxon>Syngnathoidei</taxon>
        <taxon>Syngnathidae</taxon>
        <taxon>Hippocampus</taxon>
    </lineage>
</organism>
<evidence type="ECO:0000256" key="1">
    <source>
        <dbReference type="ARBA" id="ARBA00004123"/>
    </source>
</evidence>
<evidence type="ECO:0000256" key="3">
    <source>
        <dbReference type="ARBA" id="ARBA00023242"/>
    </source>
</evidence>
<dbReference type="Ensembl" id="ENSHCOT00000008387.1">
    <property type="protein sequence ID" value="ENSHCOP00000003646.1"/>
    <property type="gene ID" value="ENSHCOG00000005013.1"/>
</dbReference>
<proteinExistence type="predicted"/>
<name>A0A3Q2XTS6_HIPCM</name>
<dbReference type="GeneTree" id="ENSGT00390000014062"/>
<dbReference type="InterPro" id="IPR019098">
    <property type="entry name" value="Histone_chaperone_domain_CHZ"/>
</dbReference>
<dbReference type="PANTHER" id="PTHR15410">
    <property type="entry name" value="HIRA-INTERACTING PROTEIN 3"/>
    <property type="match status" value="1"/>
</dbReference>
<feature type="domain" description="Histone chaperone" evidence="5">
    <location>
        <begin position="334"/>
        <end position="370"/>
    </location>
</feature>
<feature type="compositionally biased region" description="Acidic residues" evidence="4">
    <location>
        <begin position="113"/>
        <end position="132"/>
    </location>
</feature>
<keyword evidence="2" id="KW-0143">Chaperone</keyword>
<dbReference type="CTD" id="8479"/>
<feature type="compositionally biased region" description="Acidic residues" evidence="4">
    <location>
        <begin position="181"/>
        <end position="190"/>
    </location>
</feature>
<keyword evidence="3" id="KW-0539">Nucleus</keyword>
<evidence type="ECO:0000256" key="4">
    <source>
        <dbReference type="SAM" id="MobiDB-lite"/>
    </source>
</evidence>
<feature type="compositionally biased region" description="Basic and acidic residues" evidence="4">
    <location>
        <begin position="234"/>
        <end position="252"/>
    </location>
</feature>
<dbReference type="Proteomes" id="UP000264820">
    <property type="component" value="Unplaced"/>
</dbReference>
<evidence type="ECO:0000259" key="5">
    <source>
        <dbReference type="SMART" id="SM01082"/>
    </source>
</evidence>
<evidence type="ECO:0000256" key="2">
    <source>
        <dbReference type="ARBA" id="ARBA00023186"/>
    </source>
</evidence>
<reference evidence="6" key="1">
    <citation type="submission" date="2025-08" db="UniProtKB">
        <authorList>
            <consortium name="Ensembl"/>
        </authorList>
    </citation>
    <scope>IDENTIFICATION</scope>
</reference>
<dbReference type="SMART" id="SM01082">
    <property type="entry name" value="CHZ"/>
    <property type="match status" value="1"/>
</dbReference>
<dbReference type="InterPro" id="IPR037647">
    <property type="entry name" value="HIRIP3"/>
</dbReference>
<feature type="region of interest" description="Disordered" evidence="4">
    <location>
        <begin position="349"/>
        <end position="413"/>
    </location>
</feature>
<sequence>MVRESELKSIRQFVRGQLRAEQDLSSLTLGILKRRYLATVGSDALSASAKSLLKQVVEQELIEMQENKSGDESEAEDVQNKRKRERENDIASESENEVASKRIKSSRRVSSESESEDEESNTTESVRDEEEEQSKTGSGGEKQEIRKSPEKKNGKCEEDSEDGETEMETNMAKKKTRQSGDDDDDDDDDESNSKKNDSSQSSDESEKEENVAEKTTNQADSDSSSLPSLEDEQELKTKENKVKQKKEKDQNGGKKKSSKKEKDSPAKKQKEDDKAVVRLKRYISLCGEKRNYKKLLGECRSVRSMSAVLKKELEDLGVHGQPSIKKCKKVRLKKEEARELAELDLSNIIDSQGRPKRRGAFAQQRESARRHALPRPPSSVSDGEEENNVQQVQRRMSNWANLKGIISDDADSD</sequence>